<dbReference type="RefSeq" id="XP_046594289.1">
    <property type="nucleotide sequence ID" value="XM_046738333.1"/>
</dbReference>
<evidence type="ECO:0000259" key="6">
    <source>
        <dbReference type="PROSITE" id="PS50850"/>
    </source>
</evidence>
<evidence type="ECO:0000256" key="2">
    <source>
        <dbReference type="ARBA" id="ARBA00022692"/>
    </source>
</evidence>
<dbReference type="InterPro" id="IPR020846">
    <property type="entry name" value="MFS_dom"/>
</dbReference>
<evidence type="ECO:0000313" key="10">
    <source>
        <dbReference type="RefSeq" id="XP_046594306.1"/>
    </source>
</evidence>
<protein>
    <submittedName>
        <fullName evidence="8 9">Sialin isoform X1</fullName>
    </submittedName>
</protein>
<evidence type="ECO:0000256" key="4">
    <source>
        <dbReference type="ARBA" id="ARBA00023136"/>
    </source>
</evidence>
<dbReference type="RefSeq" id="XP_046594308.1">
    <property type="nucleotide sequence ID" value="XM_046738352.1"/>
</dbReference>
<keyword evidence="2 5" id="KW-0812">Transmembrane</keyword>
<evidence type="ECO:0000256" key="1">
    <source>
        <dbReference type="ARBA" id="ARBA00004141"/>
    </source>
</evidence>
<name>A0ABM3G208_NEOLC</name>
<organism evidence="7 12">
    <name type="scientific">Neodiprion lecontei</name>
    <name type="common">Redheaded pine sawfly</name>
    <dbReference type="NCBI Taxonomy" id="441921"/>
    <lineage>
        <taxon>Eukaryota</taxon>
        <taxon>Metazoa</taxon>
        <taxon>Ecdysozoa</taxon>
        <taxon>Arthropoda</taxon>
        <taxon>Hexapoda</taxon>
        <taxon>Insecta</taxon>
        <taxon>Pterygota</taxon>
        <taxon>Neoptera</taxon>
        <taxon>Endopterygota</taxon>
        <taxon>Hymenoptera</taxon>
        <taxon>Tenthredinoidea</taxon>
        <taxon>Diprionidae</taxon>
        <taxon>Diprioninae</taxon>
        <taxon>Neodiprion</taxon>
    </lineage>
</organism>
<feature type="transmembrane region" description="Helical" evidence="5">
    <location>
        <begin position="303"/>
        <end position="320"/>
    </location>
</feature>
<feature type="transmembrane region" description="Helical" evidence="5">
    <location>
        <begin position="473"/>
        <end position="492"/>
    </location>
</feature>
<dbReference type="PANTHER" id="PTHR11662">
    <property type="entry name" value="SOLUTE CARRIER FAMILY 17"/>
    <property type="match status" value="1"/>
</dbReference>
<dbReference type="PROSITE" id="PS50850">
    <property type="entry name" value="MFS"/>
    <property type="match status" value="1"/>
</dbReference>
<evidence type="ECO:0000313" key="7">
    <source>
        <dbReference type="Proteomes" id="UP000829291"/>
    </source>
</evidence>
<evidence type="ECO:0000313" key="12">
    <source>
        <dbReference type="RefSeq" id="XP_046594315.1"/>
    </source>
</evidence>
<dbReference type="Proteomes" id="UP000829291">
    <property type="component" value="Chromosome 1"/>
</dbReference>
<dbReference type="InterPro" id="IPR050382">
    <property type="entry name" value="MFS_Na/Anion_cotransporter"/>
</dbReference>
<evidence type="ECO:0000313" key="9">
    <source>
        <dbReference type="RefSeq" id="XP_046594299.1"/>
    </source>
</evidence>
<feature type="transmembrane region" description="Helical" evidence="5">
    <location>
        <begin position="175"/>
        <end position="194"/>
    </location>
</feature>
<dbReference type="Pfam" id="PF07690">
    <property type="entry name" value="MFS_1"/>
    <property type="match status" value="1"/>
</dbReference>
<feature type="domain" description="Major facilitator superfamily (MFS) profile" evidence="6">
    <location>
        <begin position="65"/>
        <end position="498"/>
    </location>
</feature>
<dbReference type="GeneID" id="107226446"/>
<keyword evidence="7" id="KW-1185">Reference proteome</keyword>
<accession>A0ABM3G208</accession>
<sequence length="546" mass="60390">MSVETVKLASGNEWLSCRDVLWYLSFCGFAIDYILRINLSLTIVAMVAPRSEFVAIAQCTQDISATINSSLSKLLVNSSSPTNVEENTIIPSLGLAESQKYGSSINDTEYPDRFSWNEYEQGLALGGYYWLHWAMQLPGGILARRYGTKLVFGLANFIPALLGFFIPLFARYHLYAFVLIRVLQGALAGAAWPAMHNMTAKWIPSSERSKFVSSYLGSSVGAAITYPISAMLISWLRWESVFYVTSVLGVVWYVVWYYLAYDRPQEHPRISEAEKAYILESLGESVSHDDSQTVPWRAILTSWPLWLIAIAECGNAWGVFTLNSEAPSYLNYIHGWNINAAGMLSAAPHMMRMVFAYMFSSFADWLLRTRKMSITRVRKFAILVCNGVQSIMLLGLAFSGCHPILAAAFMIAGMTAAGANSAGTLACTVDLSPNHASVLLGIVNTVATSSGFISPMIVGILTNDNQTINQWRMVFLITVAIMFSTGALYILFGVAELQPWNNIPNEEVGEELHRLRRSNVGKIEYGEATSVISEQKNGTLLPINNV</sequence>
<feature type="transmembrane region" description="Helical" evidence="5">
    <location>
        <begin position="438"/>
        <end position="461"/>
    </location>
</feature>
<feature type="transmembrane region" description="Helical" evidence="5">
    <location>
        <begin position="215"/>
        <end position="235"/>
    </location>
</feature>
<keyword evidence="4 5" id="KW-0472">Membrane</keyword>
<dbReference type="PANTHER" id="PTHR11662:SF79">
    <property type="entry name" value="NA[+]-DEPENDENT INORGANIC PHOSPHATE COTRANSPORTER, ISOFORM A"/>
    <property type="match status" value="1"/>
</dbReference>
<dbReference type="InterPro" id="IPR036259">
    <property type="entry name" value="MFS_trans_sf"/>
</dbReference>
<evidence type="ECO:0000256" key="5">
    <source>
        <dbReference type="SAM" id="Phobius"/>
    </source>
</evidence>
<gene>
    <name evidence="8 9 10 11 12 13" type="primary">LOC107226446</name>
</gene>
<evidence type="ECO:0000313" key="8">
    <source>
        <dbReference type="RefSeq" id="XP_046594289.1"/>
    </source>
</evidence>
<dbReference type="RefSeq" id="XP_046594315.1">
    <property type="nucleotide sequence ID" value="XM_046738359.1"/>
</dbReference>
<reference evidence="8 9" key="1">
    <citation type="submission" date="2025-05" db="UniProtKB">
        <authorList>
            <consortium name="RefSeq"/>
        </authorList>
    </citation>
    <scope>IDENTIFICATION</scope>
    <source>
        <tissue evidence="8 9">Thorax and Abdomen</tissue>
    </source>
</reference>
<keyword evidence="3 5" id="KW-1133">Transmembrane helix</keyword>
<evidence type="ECO:0000313" key="13">
    <source>
        <dbReference type="RefSeq" id="XP_046594324.1"/>
    </source>
</evidence>
<dbReference type="RefSeq" id="XP_046594306.1">
    <property type="nucleotide sequence ID" value="XM_046738350.1"/>
</dbReference>
<evidence type="ECO:0000256" key="3">
    <source>
        <dbReference type="ARBA" id="ARBA00022989"/>
    </source>
</evidence>
<dbReference type="RefSeq" id="XP_046594299.1">
    <property type="nucleotide sequence ID" value="XM_046738343.1"/>
</dbReference>
<feature type="transmembrane region" description="Helical" evidence="5">
    <location>
        <begin position="241"/>
        <end position="259"/>
    </location>
</feature>
<dbReference type="InterPro" id="IPR011701">
    <property type="entry name" value="MFS"/>
</dbReference>
<comment type="subcellular location">
    <subcellularLocation>
        <location evidence="1">Membrane</location>
        <topology evidence="1">Multi-pass membrane protein</topology>
    </subcellularLocation>
</comment>
<dbReference type="CDD" id="cd17318">
    <property type="entry name" value="MFS_SLC17"/>
    <property type="match status" value="1"/>
</dbReference>
<dbReference type="SUPFAM" id="SSF103473">
    <property type="entry name" value="MFS general substrate transporter"/>
    <property type="match status" value="1"/>
</dbReference>
<dbReference type="RefSeq" id="XP_046594324.1">
    <property type="nucleotide sequence ID" value="XM_046738368.1"/>
</dbReference>
<feature type="transmembrane region" description="Helical" evidence="5">
    <location>
        <begin position="150"/>
        <end position="169"/>
    </location>
</feature>
<evidence type="ECO:0000313" key="11">
    <source>
        <dbReference type="RefSeq" id="XP_046594308.1"/>
    </source>
</evidence>
<feature type="transmembrane region" description="Helical" evidence="5">
    <location>
        <begin position="20"/>
        <end position="48"/>
    </location>
</feature>
<dbReference type="Gene3D" id="1.20.1250.20">
    <property type="entry name" value="MFS general substrate transporter like domains"/>
    <property type="match status" value="2"/>
</dbReference>
<proteinExistence type="predicted"/>